<dbReference type="AlphaFoldDB" id="A0A931ISD3"/>
<evidence type="ECO:0000256" key="1">
    <source>
        <dbReference type="SAM" id="SignalP"/>
    </source>
</evidence>
<evidence type="ECO:0000259" key="2">
    <source>
        <dbReference type="Pfam" id="PF19780"/>
    </source>
</evidence>
<feature type="chain" id="PRO_5037023585" description="DUF6265 domain-containing protein" evidence="1">
    <location>
        <begin position="24"/>
        <end position="173"/>
    </location>
</feature>
<dbReference type="InterPro" id="IPR046232">
    <property type="entry name" value="DUF6265"/>
</dbReference>
<reference evidence="3" key="1">
    <citation type="submission" date="2020-12" db="EMBL/GenBank/DDBJ databases">
        <title>The genome sequence of Inhella sp. 4Y17.</title>
        <authorList>
            <person name="Liu Y."/>
        </authorList>
    </citation>
    <scope>NUCLEOTIDE SEQUENCE</scope>
    <source>
        <strain evidence="3">4Y10</strain>
    </source>
</reference>
<evidence type="ECO:0000313" key="4">
    <source>
        <dbReference type="Proteomes" id="UP000620139"/>
    </source>
</evidence>
<evidence type="ECO:0000313" key="3">
    <source>
        <dbReference type="EMBL" id="MBH9551797.1"/>
    </source>
</evidence>
<name>A0A931ISD3_9BURK</name>
<keyword evidence="1" id="KW-0732">Signal</keyword>
<sequence>MKHFSPPGLALILALLLAGPASGQSGPGDDEVARALADLQWLAGCWQREGGEAGSQEQWMPVAGRTLLGMSRTVRNGCTADHEYLQIRPAAGGGLEYWALPARQPAAAFRLVQQTAQSVLFENPQHDFPQRIGYTLARGAGGDRLLAHIEGQRQDQLKRIEFPFRRVRCEAER</sequence>
<gene>
    <name evidence="3" type="ORF">I7X43_02945</name>
</gene>
<accession>A0A931ISD3</accession>
<proteinExistence type="predicted"/>
<dbReference type="Pfam" id="PF19780">
    <property type="entry name" value="DUF6265"/>
    <property type="match status" value="1"/>
</dbReference>
<feature type="signal peptide" evidence="1">
    <location>
        <begin position="1"/>
        <end position="23"/>
    </location>
</feature>
<organism evidence="3 4">
    <name type="scientific">Inhella gelatinilytica</name>
    <dbReference type="NCBI Taxonomy" id="2795030"/>
    <lineage>
        <taxon>Bacteria</taxon>
        <taxon>Pseudomonadati</taxon>
        <taxon>Pseudomonadota</taxon>
        <taxon>Betaproteobacteria</taxon>
        <taxon>Burkholderiales</taxon>
        <taxon>Sphaerotilaceae</taxon>
        <taxon>Inhella</taxon>
    </lineage>
</organism>
<feature type="domain" description="DUF6265" evidence="2">
    <location>
        <begin position="40"/>
        <end position="137"/>
    </location>
</feature>
<dbReference type="Proteomes" id="UP000620139">
    <property type="component" value="Unassembled WGS sequence"/>
</dbReference>
<protein>
    <recommendedName>
        <fullName evidence="2">DUF6265 domain-containing protein</fullName>
    </recommendedName>
</protein>
<dbReference type="EMBL" id="JAEDAL010000001">
    <property type="protein sequence ID" value="MBH9551797.1"/>
    <property type="molecule type" value="Genomic_DNA"/>
</dbReference>
<keyword evidence="4" id="KW-1185">Reference proteome</keyword>
<comment type="caution">
    <text evidence="3">The sequence shown here is derived from an EMBL/GenBank/DDBJ whole genome shotgun (WGS) entry which is preliminary data.</text>
</comment>
<dbReference type="RefSeq" id="WP_198099395.1">
    <property type="nucleotide sequence ID" value="NZ_JAEDAL010000001.1"/>
</dbReference>